<feature type="compositionally biased region" description="Acidic residues" evidence="5">
    <location>
        <begin position="82"/>
        <end position="100"/>
    </location>
</feature>
<comment type="caution">
    <text evidence="7">The sequence shown here is derived from an EMBL/GenBank/DDBJ whole genome shotgun (WGS) entry which is preliminary data.</text>
</comment>
<feature type="compositionally biased region" description="Low complexity" evidence="5">
    <location>
        <begin position="36"/>
        <end position="51"/>
    </location>
</feature>
<keyword evidence="2 4" id="KW-0694">RNA-binding</keyword>
<dbReference type="AlphaFoldDB" id="A0A0A2VXX8"/>
<evidence type="ECO:0000256" key="5">
    <source>
        <dbReference type="SAM" id="MobiDB-lite"/>
    </source>
</evidence>
<evidence type="ECO:0000313" key="7">
    <source>
        <dbReference type="EMBL" id="KGQ12503.1"/>
    </source>
</evidence>
<accession>A0A0A2VXX8</accession>
<dbReference type="PANTHER" id="PTHR46754">
    <property type="entry name" value="MKI67 FHA DOMAIN-INTERACTING NUCLEOLAR PHOSPHOPROTEIN"/>
    <property type="match status" value="1"/>
</dbReference>
<feature type="region of interest" description="Disordered" evidence="5">
    <location>
        <begin position="1"/>
        <end position="100"/>
    </location>
</feature>
<evidence type="ECO:0000256" key="4">
    <source>
        <dbReference type="PROSITE-ProRule" id="PRU00176"/>
    </source>
</evidence>
<evidence type="ECO:0000259" key="6">
    <source>
        <dbReference type="PROSITE" id="PS50102"/>
    </source>
</evidence>
<feature type="compositionally biased region" description="Basic residues" evidence="5">
    <location>
        <begin position="358"/>
        <end position="375"/>
    </location>
</feature>
<dbReference type="STRING" id="1245745.A0A0A2VXX8"/>
<dbReference type="SUPFAM" id="SSF54928">
    <property type="entry name" value="RNA-binding domain, RBD"/>
    <property type="match status" value="1"/>
</dbReference>
<comment type="subcellular location">
    <subcellularLocation>
        <location evidence="1">Nucleus</location>
        <location evidence="1">Nucleolus</location>
    </subcellularLocation>
</comment>
<reference evidence="7 8" key="1">
    <citation type="submission" date="2012-10" db="EMBL/GenBank/DDBJ databases">
        <title>Genome sequencing and analysis of entomopathogenic fungi Beauveria bassiana D1-5.</title>
        <authorList>
            <person name="Li Q."/>
            <person name="Wang L."/>
            <person name="Zhang Z."/>
            <person name="Wang Q."/>
            <person name="Ren J."/>
            <person name="Wang M."/>
            <person name="Xu W."/>
            <person name="Wang J."/>
            <person name="Lu Y."/>
            <person name="Du Q."/>
            <person name="Sun Z."/>
        </authorList>
    </citation>
    <scope>NUCLEOTIDE SEQUENCE [LARGE SCALE GENOMIC DNA]</scope>
    <source>
        <strain evidence="7 8">D1-5</strain>
    </source>
</reference>
<dbReference type="GO" id="GO:0005730">
    <property type="term" value="C:nucleolus"/>
    <property type="evidence" value="ECO:0007669"/>
    <property type="project" value="UniProtKB-SubCell"/>
</dbReference>
<dbReference type="eggNOG" id="KOG4208">
    <property type="taxonomic scope" value="Eukaryota"/>
</dbReference>
<dbReference type="Gene3D" id="3.30.70.330">
    <property type="match status" value="1"/>
</dbReference>
<feature type="compositionally biased region" description="Basic and acidic residues" evidence="5">
    <location>
        <begin position="326"/>
        <end position="357"/>
    </location>
</feature>
<dbReference type="PROSITE" id="PS50102">
    <property type="entry name" value="RRM"/>
    <property type="match status" value="1"/>
</dbReference>
<feature type="region of interest" description="Disordered" evidence="5">
    <location>
        <begin position="296"/>
        <end position="375"/>
    </location>
</feature>
<dbReference type="GO" id="GO:0003723">
    <property type="term" value="F:RNA binding"/>
    <property type="evidence" value="ECO:0007669"/>
    <property type="project" value="UniProtKB-UniRule"/>
</dbReference>
<feature type="domain" description="RRM" evidence="6">
    <location>
        <begin position="153"/>
        <end position="231"/>
    </location>
</feature>
<dbReference type="InterPro" id="IPR012677">
    <property type="entry name" value="Nucleotide-bd_a/b_plait_sf"/>
</dbReference>
<evidence type="ECO:0000256" key="3">
    <source>
        <dbReference type="ARBA" id="ARBA00023242"/>
    </source>
</evidence>
<sequence length="375" mass="40818">MAPELRKRKSAAEPVKAAPKTEKPATKGKRKAAEEASPVSTKKVKAAKAAPSPKPALKKTSKAKEEAPKTNGKKKAAKPVDEPAEETIEEPAEDEKDDEENEDALILATELDSGDEEADGVKLFEEGQDVGKIPSVSKAVRKAASKAPTGETGVIYIGRIPHGFYEHEMRQYFSQFGPIARLRLSRNKKTGASKHFAFVEFEEESTAEIVAKTMDNYLLFGHILKCQVVPKARVHDDLFKGANRRFKQVPWNKIAGKKLEKPRTESAWELKVERENKKRADKAAKLKALGYDFEGPELKTVPAPGAPATAENGVSTENGAVEAATIEEHKVEEPEAEKAATAEEPKAEEPEADEAKPKPAKSKKAKGGKAKKAKA</sequence>
<name>A0A0A2VXX8_BEABA</name>
<dbReference type="SMART" id="SM00360">
    <property type="entry name" value="RRM"/>
    <property type="match status" value="1"/>
</dbReference>
<dbReference type="Proteomes" id="UP000030106">
    <property type="component" value="Unassembled WGS sequence"/>
</dbReference>
<evidence type="ECO:0000256" key="2">
    <source>
        <dbReference type="ARBA" id="ARBA00022884"/>
    </source>
</evidence>
<protein>
    <submittedName>
        <fullName evidence="7">Putative RNA-binding protein</fullName>
    </submittedName>
</protein>
<dbReference type="InterPro" id="IPR000504">
    <property type="entry name" value="RRM_dom"/>
</dbReference>
<organism evidence="7 8">
    <name type="scientific">Beauveria bassiana D1-5</name>
    <dbReference type="NCBI Taxonomy" id="1245745"/>
    <lineage>
        <taxon>Eukaryota</taxon>
        <taxon>Fungi</taxon>
        <taxon>Dikarya</taxon>
        <taxon>Ascomycota</taxon>
        <taxon>Pezizomycotina</taxon>
        <taxon>Sordariomycetes</taxon>
        <taxon>Hypocreomycetidae</taxon>
        <taxon>Hypocreales</taxon>
        <taxon>Cordycipitaceae</taxon>
        <taxon>Beauveria</taxon>
    </lineage>
</organism>
<dbReference type="CDD" id="cd12307">
    <property type="entry name" value="RRM_NIFK_like"/>
    <property type="match status" value="1"/>
</dbReference>
<proteinExistence type="predicted"/>
<dbReference type="InterPro" id="IPR035979">
    <property type="entry name" value="RBD_domain_sf"/>
</dbReference>
<dbReference type="OrthoDB" id="21467at2759"/>
<evidence type="ECO:0000256" key="1">
    <source>
        <dbReference type="ARBA" id="ARBA00004604"/>
    </source>
</evidence>
<dbReference type="EMBL" id="ANFO01000112">
    <property type="protein sequence ID" value="KGQ12503.1"/>
    <property type="molecule type" value="Genomic_DNA"/>
</dbReference>
<dbReference type="Pfam" id="PF00076">
    <property type="entry name" value="RRM_1"/>
    <property type="match status" value="1"/>
</dbReference>
<gene>
    <name evidence="7" type="ORF">BBAD15_g1740</name>
</gene>
<dbReference type="HOGENOM" id="CLU_025741_5_0_1"/>
<evidence type="ECO:0000313" key="8">
    <source>
        <dbReference type="Proteomes" id="UP000030106"/>
    </source>
</evidence>
<keyword evidence="3" id="KW-0539">Nucleus</keyword>